<organism evidence="2 3">
    <name type="scientific">Suillus placidus</name>
    <dbReference type="NCBI Taxonomy" id="48579"/>
    <lineage>
        <taxon>Eukaryota</taxon>
        <taxon>Fungi</taxon>
        <taxon>Dikarya</taxon>
        <taxon>Basidiomycota</taxon>
        <taxon>Agaricomycotina</taxon>
        <taxon>Agaricomycetes</taxon>
        <taxon>Agaricomycetidae</taxon>
        <taxon>Boletales</taxon>
        <taxon>Suillineae</taxon>
        <taxon>Suillaceae</taxon>
        <taxon>Suillus</taxon>
    </lineage>
</organism>
<dbReference type="GO" id="GO:0016787">
    <property type="term" value="F:hydrolase activity"/>
    <property type="evidence" value="ECO:0007669"/>
    <property type="project" value="UniProtKB-KW"/>
</dbReference>
<feature type="domain" description="AB hydrolase-1" evidence="1">
    <location>
        <begin position="65"/>
        <end position="112"/>
    </location>
</feature>
<dbReference type="SUPFAM" id="SSF53474">
    <property type="entry name" value="alpha/beta-Hydrolases"/>
    <property type="match status" value="1"/>
</dbReference>
<proteinExistence type="predicted"/>
<gene>
    <name evidence="2" type="ORF">EV702DRAFT_942609</name>
</gene>
<keyword evidence="3" id="KW-1185">Reference proteome</keyword>
<protein>
    <submittedName>
        <fullName evidence="2">Alpha/Beta hydrolase protein</fullName>
    </submittedName>
</protein>
<dbReference type="Pfam" id="PF12697">
    <property type="entry name" value="Abhydrolase_6"/>
    <property type="match status" value="1"/>
</dbReference>
<evidence type="ECO:0000313" key="2">
    <source>
        <dbReference type="EMBL" id="KAG1776561.1"/>
    </source>
</evidence>
<name>A0A9P6ZVG9_9AGAM</name>
<keyword evidence="2" id="KW-0378">Hydrolase</keyword>
<dbReference type="Proteomes" id="UP000714275">
    <property type="component" value="Unassembled WGS sequence"/>
</dbReference>
<comment type="caution">
    <text evidence="2">The sequence shown here is derived from an EMBL/GenBank/DDBJ whole genome shotgun (WGS) entry which is preliminary data.</text>
</comment>
<feature type="non-terminal residue" evidence="2">
    <location>
        <position position="1"/>
    </location>
</feature>
<dbReference type="Gene3D" id="3.40.50.1820">
    <property type="entry name" value="alpha/beta hydrolase"/>
    <property type="match status" value="1"/>
</dbReference>
<dbReference type="OrthoDB" id="408373at2759"/>
<evidence type="ECO:0000259" key="1">
    <source>
        <dbReference type="Pfam" id="PF12697"/>
    </source>
</evidence>
<dbReference type="InterPro" id="IPR000073">
    <property type="entry name" value="AB_hydrolase_1"/>
</dbReference>
<evidence type="ECO:0000313" key="3">
    <source>
        <dbReference type="Proteomes" id="UP000714275"/>
    </source>
</evidence>
<dbReference type="AlphaFoldDB" id="A0A9P6ZVG9"/>
<feature type="non-terminal residue" evidence="2">
    <location>
        <position position="131"/>
    </location>
</feature>
<accession>A0A9P6ZVG9</accession>
<dbReference type="InterPro" id="IPR029058">
    <property type="entry name" value="AB_hydrolase_fold"/>
</dbReference>
<sequence length="131" mass="14692">SVYLLASFPRPPTVPIIHTSLAHLLSSSLSWNVYPEDLYIRGAYANLPLGRVWYWLIGPEDGQHIVLIHGLSIPAIVWKDVAPVLASRGYHVLLYDLYGCGYSDAPQVTYDTTLHTTQLVLLMQCVKWDNA</sequence>
<dbReference type="EMBL" id="JABBWD010000026">
    <property type="protein sequence ID" value="KAG1776561.1"/>
    <property type="molecule type" value="Genomic_DNA"/>
</dbReference>
<reference evidence="2" key="1">
    <citation type="journal article" date="2020" name="New Phytol.">
        <title>Comparative genomics reveals dynamic genome evolution in host specialist ectomycorrhizal fungi.</title>
        <authorList>
            <person name="Lofgren L.A."/>
            <person name="Nguyen N.H."/>
            <person name="Vilgalys R."/>
            <person name="Ruytinx J."/>
            <person name="Liao H.L."/>
            <person name="Branco S."/>
            <person name="Kuo A."/>
            <person name="LaButti K."/>
            <person name="Lipzen A."/>
            <person name="Andreopoulos W."/>
            <person name="Pangilinan J."/>
            <person name="Riley R."/>
            <person name="Hundley H."/>
            <person name="Na H."/>
            <person name="Barry K."/>
            <person name="Grigoriev I.V."/>
            <person name="Stajich J.E."/>
            <person name="Kennedy P.G."/>
        </authorList>
    </citation>
    <scope>NUCLEOTIDE SEQUENCE</scope>
    <source>
        <strain evidence="2">DOB743</strain>
    </source>
</reference>